<evidence type="ECO:0000313" key="1">
    <source>
        <dbReference type="EMBL" id="CAG8732441.1"/>
    </source>
</evidence>
<gene>
    <name evidence="1" type="ORF">ACOLOM_LOCUS11725</name>
</gene>
<evidence type="ECO:0000313" key="2">
    <source>
        <dbReference type="Proteomes" id="UP000789525"/>
    </source>
</evidence>
<reference evidence="1" key="1">
    <citation type="submission" date="2021-06" db="EMBL/GenBank/DDBJ databases">
        <authorList>
            <person name="Kallberg Y."/>
            <person name="Tangrot J."/>
            <person name="Rosling A."/>
        </authorList>
    </citation>
    <scope>NUCLEOTIDE SEQUENCE</scope>
    <source>
        <strain evidence="1">CL356</strain>
    </source>
</reference>
<dbReference type="EMBL" id="CAJVPT010043513">
    <property type="protein sequence ID" value="CAG8732441.1"/>
    <property type="molecule type" value="Genomic_DNA"/>
</dbReference>
<feature type="non-terminal residue" evidence="1">
    <location>
        <position position="443"/>
    </location>
</feature>
<name>A0ACA9Q1R5_9GLOM</name>
<protein>
    <submittedName>
        <fullName evidence="1">14097_t:CDS:1</fullName>
    </submittedName>
</protein>
<keyword evidence="2" id="KW-1185">Reference proteome</keyword>
<dbReference type="Proteomes" id="UP000789525">
    <property type="component" value="Unassembled WGS sequence"/>
</dbReference>
<feature type="non-terminal residue" evidence="1">
    <location>
        <position position="1"/>
    </location>
</feature>
<sequence length="443" mass="49100">NIQQVTKWIRENAPEIAAFVVKAKEIISISSTNPAELQTSQLPERRQVELPSFTESDLSIIEFIKCAIRKPSTHQVSPYEGFAPTIVKRLGVYKKDITTDVLFDFLRDIGVLPPWQDYILLTEEKAMAEGSISSKPNDATIKYQSFELDDLRHDWGKLPVYVIDAEDAEELDDGISIEKLGDGTAWIHVHVADPTSKLSPSDPIALAAAARGSSLYAPQMTFPMLPKAFSISEHSLGRMDERNGQNVLTFSTRVDEDGSIRESSVRAGIVRNVHVITYNDVENGWGGVVGSMQWPFGESIEIRSPSPLSTEAKLDLEALRSVSMSRIHRLQSSGRFGWGLNGARPYFVDKSLPDQYHPPQLWRGYPKIVYGVESGDLSPARRMVAEAMILAGLAAGRFCSERRIPALYRTAEKPLGYENQSISSITPVDGRIPLDTALKSNLA</sequence>
<proteinExistence type="predicted"/>
<comment type="caution">
    <text evidence="1">The sequence shown here is derived from an EMBL/GenBank/DDBJ whole genome shotgun (WGS) entry which is preliminary data.</text>
</comment>
<organism evidence="1 2">
    <name type="scientific">Acaulospora colombiana</name>
    <dbReference type="NCBI Taxonomy" id="27376"/>
    <lineage>
        <taxon>Eukaryota</taxon>
        <taxon>Fungi</taxon>
        <taxon>Fungi incertae sedis</taxon>
        <taxon>Mucoromycota</taxon>
        <taxon>Glomeromycotina</taxon>
        <taxon>Glomeromycetes</taxon>
        <taxon>Diversisporales</taxon>
        <taxon>Acaulosporaceae</taxon>
        <taxon>Acaulospora</taxon>
    </lineage>
</organism>
<accession>A0ACA9Q1R5</accession>